<proteinExistence type="predicted"/>
<name>A0A0K2V332_LEPSM</name>
<accession>A0A0K2V332</accession>
<organism evidence="1">
    <name type="scientific">Lepeophtheirus salmonis</name>
    <name type="common">Salmon louse</name>
    <name type="synonym">Caligus salmonis</name>
    <dbReference type="NCBI Taxonomy" id="72036"/>
    <lineage>
        <taxon>Eukaryota</taxon>
        <taxon>Metazoa</taxon>
        <taxon>Ecdysozoa</taxon>
        <taxon>Arthropoda</taxon>
        <taxon>Crustacea</taxon>
        <taxon>Multicrustacea</taxon>
        <taxon>Hexanauplia</taxon>
        <taxon>Copepoda</taxon>
        <taxon>Siphonostomatoida</taxon>
        <taxon>Caligidae</taxon>
        <taxon>Lepeophtheirus</taxon>
    </lineage>
</organism>
<dbReference type="AlphaFoldDB" id="A0A0K2V332"/>
<evidence type="ECO:0000313" key="1">
    <source>
        <dbReference type="EMBL" id="CDW44894.1"/>
    </source>
</evidence>
<sequence>MNVTEDGFYKLGTTGGILKQLYAGYNSLYTKKKKSGEN</sequence>
<reference evidence="1" key="1">
    <citation type="submission" date="2014-05" db="EMBL/GenBank/DDBJ databases">
        <authorList>
            <person name="Chronopoulou M."/>
        </authorList>
    </citation>
    <scope>NUCLEOTIDE SEQUENCE</scope>
    <source>
        <tissue evidence="1">Whole organism</tissue>
    </source>
</reference>
<protein>
    <submittedName>
        <fullName evidence="1">Putative LOC100571282 [Acyrthosiphon pisum]</fullName>
    </submittedName>
</protein>
<dbReference type="EMBL" id="HACA01027533">
    <property type="protein sequence ID" value="CDW44894.1"/>
    <property type="molecule type" value="Transcribed_RNA"/>
</dbReference>